<gene>
    <name evidence="2" type="ORF">RF11_10020</name>
</gene>
<accession>A0A0C2IYG1</accession>
<evidence type="ECO:0000313" key="3">
    <source>
        <dbReference type="Proteomes" id="UP000031668"/>
    </source>
</evidence>
<evidence type="ECO:0000256" key="1">
    <source>
        <dbReference type="SAM" id="Phobius"/>
    </source>
</evidence>
<keyword evidence="3" id="KW-1185">Reference proteome</keyword>
<feature type="transmembrane region" description="Helical" evidence="1">
    <location>
        <begin position="25"/>
        <end position="44"/>
    </location>
</feature>
<organism evidence="2 3">
    <name type="scientific">Thelohanellus kitauei</name>
    <name type="common">Myxosporean</name>
    <dbReference type="NCBI Taxonomy" id="669202"/>
    <lineage>
        <taxon>Eukaryota</taxon>
        <taxon>Metazoa</taxon>
        <taxon>Cnidaria</taxon>
        <taxon>Myxozoa</taxon>
        <taxon>Myxosporea</taxon>
        <taxon>Bivalvulida</taxon>
        <taxon>Platysporina</taxon>
        <taxon>Myxobolidae</taxon>
        <taxon>Thelohanellus</taxon>
    </lineage>
</organism>
<protein>
    <submittedName>
        <fullName evidence="2">Uncharacterized protein</fullName>
    </submittedName>
</protein>
<name>A0A0C2IYG1_THEKT</name>
<reference evidence="2 3" key="1">
    <citation type="journal article" date="2014" name="Genome Biol. Evol.">
        <title>The genome of the myxosporean Thelohanellus kitauei shows adaptations to nutrient acquisition within its fish host.</title>
        <authorList>
            <person name="Yang Y."/>
            <person name="Xiong J."/>
            <person name="Zhou Z."/>
            <person name="Huo F."/>
            <person name="Miao W."/>
            <person name="Ran C."/>
            <person name="Liu Y."/>
            <person name="Zhang J."/>
            <person name="Feng J."/>
            <person name="Wang M."/>
            <person name="Wang M."/>
            <person name="Wang L."/>
            <person name="Yao B."/>
        </authorList>
    </citation>
    <scope>NUCLEOTIDE SEQUENCE [LARGE SCALE GENOMIC DNA]</scope>
    <source>
        <strain evidence="2">Wuqing</strain>
    </source>
</reference>
<sequence length="120" mass="13695">MFIRDVFYHIAIVSKGIGLVSWNNWIFKGILGFVCIIGIGPGFLNPYSVVVVNGEGPLLRTNEVPQLFPHRREPMPHSPNVPYNIRSCPFLFYLFLLICLLLLFDYLKVNKLETIVGQLC</sequence>
<keyword evidence="1" id="KW-0812">Transmembrane</keyword>
<dbReference type="EMBL" id="JWZT01002019">
    <property type="protein sequence ID" value="KII70564.1"/>
    <property type="molecule type" value="Genomic_DNA"/>
</dbReference>
<dbReference type="AlphaFoldDB" id="A0A0C2IYG1"/>
<keyword evidence="1" id="KW-1133">Transmembrane helix</keyword>
<dbReference type="Proteomes" id="UP000031668">
    <property type="component" value="Unassembled WGS sequence"/>
</dbReference>
<evidence type="ECO:0000313" key="2">
    <source>
        <dbReference type="EMBL" id="KII70564.1"/>
    </source>
</evidence>
<proteinExistence type="predicted"/>
<feature type="transmembrane region" description="Helical" evidence="1">
    <location>
        <begin position="90"/>
        <end position="107"/>
    </location>
</feature>
<comment type="caution">
    <text evidence="2">The sequence shown here is derived from an EMBL/GenBank/DDBJ whole genome shotgun (WGS) entry which is preliminary data.</text>
</comment>
<keyword evidence="1" id="KW-0472">Membrane</keyword>